<name>A0A8S5P203_9CAUD</name>
<dbReference type="EMBL" id="BK015303">
    <property type="protein sequence ID" value="DAE00483.1"/>
    <property type="molecule type" value="Genomic_DNA"/>
</dbReference>
<accession>A0A8S5P203</accession>
<reference evidence="1" key="1">
    <citation type="journal article" date="2021" name="Proc. Natl. Acad. Sci. U.S.A.">
        <title>A Catalog of Tens of Thousands of Viruses from Human Metagenomes Reveals Hidden Associations with Chronic Diseases.</title>
        <authorList>
            <person name="Tisza M.J."/>
            <person name="Buck C.B."/>
        </authorList>
    </citation>
    <scope>NUCLEOTIDE SEQUENCE</scope>
    <source>
        <strain evidence="1">Ctg2r17</strain>
    </source>
</reference>
<protein>
    <submittedName>
        <fullName evidence="1">Uncharacterized protein</fullName>
    </submittedName>
</protein>
<organism evidence="1">
    <name type="scientific">Siphoviridae sp. ctg2r17</name>
    <dbReference type="NCBI Taxonomy" id="2825601"/>
    <lineage>
        <taxon>Viruses</taxon>
        <taxon>Duplodnaviria</taxon>
        <taxon>Heunggongvirae</taxon>
        <taxon>Uroviricota</taxon>
        <taxon>Caudoviricetes</taxon>
    </lineage>
</organism>
<sequence>MRLYKLLKDLPTFKAGQLAYVSSLGNLMAGTPEEPEIADTGLNLMMYHKTTLDKFPEILTEWFEEIKEPVNSIHWKPKYDDWYFYISDHGSVCSDIWNDNYTDNKRLAFGFVYRTEEECKEAHERKLAEVRLRRTSNFKPDWNNDNQNKWTVYYNHNDKELLIESTAFLQYPSAVYFDTYDSIEKSIKENKQDWLIYFGIKEWE</sequence>
<proteinExistence type="predicted"/>
<evidence type="ECO:0000313" key="1">
    <source>
        <dbReference type="EMBL" id="DAE00483.1"/>
    </source>
</evidence>